<reference evidence="2" key="1">
    <citation type="submission" date="2022-10" db="EMBL/GenBank/DDBJ databases">
        <title>The complete genomes of actinobacterial strains from the NBC collection.</title>
        <authorList>
            <person name="Joergensen T.S."/>
            <person name="Alvarez Arevalo M."/>
            <person name="Sterndorff E.B."/>
            <person name="Faurdal D."/>
            <person name="Vuksanovic O."/>
            <person name="Mourched A.-S."/>
            <person name="Charusanti P."/>
            <person name="Shaw S."/>
            <person name="Blin K."/>
            <person name="Weber T."/>
        </authorList>
    </citation>
    <scope>NUCLEOTIDE SEQUENCE</scope>
    <source>
        <strain evidence="2">NBC_00093</strain>
    </source>
</reference>
<dbReference type="InterPro" id="IPR001466">
    <property type="entry name" value="Beta-lactam-related"/>
</dbReference>
<dbReference type="Gene3D" id="3.40.710.10">
    <property type="entry name" value="DD-peptidase/beta-lactamase superfamily"/>
    <property type="match status" value="1"/>
</dbReference>
<dbReference type="PANTHER" id="PTHR46825">
    <property type="entry name" value="D-ALANYL-D-ALANINE-CARBOXYPEPTIDASE/ENDOPEPTIDASE AMPH"/>
    <property type="match status" value="1"/>
</dbReference>
<proteinExistence type="predicted"/>
<evidence type="ECO:0000259" key="1">
    <source>
        <dbReference type="Pfam" id="PF00144"/>
    </source>
</evidence>
<gene>
    <name evidence="2" type="ORF">OHA22_33080</name>
</gene>
<feature type="domain" description="Beta-lactamase-related" evidence="1">
    <location>
        <begin position="20"/>
        <end position="312"/>
    </location>
</feature>
<dbReference type="EMBL" id="CP108222">
    <property type="protein sequence ID" value="WTT20023.1"/>
    <property type="molecule type" value="Genomic_DNA"/>
</dbReference>
<name>A0AAU2A890_9ACTN</name>
<dbReference type="PANTHER" id="PTHR46825:SF9">
    <property type="entry name" value="BETA-LACTAMASE-RELATED DOMAIN-CONTAINING PROTEIN"/>
    <property type="match status" value="1"/>
</dbReference>
<evidence type="ECO:0000313" key="2">
    <source>
        <dbReference type="EMBL" id="WTT20023.1"/>
    </source>
</evidence>
<dbReference type="InterPro" id="IPR012338">
    <property type="entry name" value="Beta-lactam/transpept-like"/>
</dbReference>
<dbReference type="InterPro" id="IPR050491">
    <property type="entry name" value="AmpC-like"/>
</dbReference>
<sequence length="455" mass="48067">MGMPNALKSNRLAEYCTSTLNEHNCPSASVAVVEHGEVTLSEAYGLADIASARPATPETAYALASVTKPMTATAICVAADEGLLDLDTPVPVPNDHGWPAPTARQLLQHRGGFGAHYDFHYTGPGADDRIDATPYARLHRPPGTAFEYANLGYRALGRLLEAASGQGLADFVRERVYEPLGLTALHLGPTHPGPAPSATRYTADGRPYPPYCDTSHPGATLGRAPAAQLALFAQSYDRLLKPETAAAVREAHPVNAGLGYGLGWCLSRGTSPLVQSHGGGMGGVAAIVVTVPERRLSVSVLTNSTNKAARDRITHHILTALVPGFTPESISPITEDPARPLSLPTPHWQGTISTPEGDIPLSLTLSPEDDRARLHLNGESAEAQASASHAWSLQATFPVQLPTADARINSPELSLRLHHEPGNGSLTGVAQAYKSGDTEGLLGNFLTHPCQLQPR</sequence>
<accession>A0AAU2A890</accession>
<dbReference type="Pfam" id="PF00144">
    <property type="entry name" value="Beta-lactamase"/>
    <property type="match status" value="1"/>
</dbReference>
<dbReference type="AlphaFoldDB" id="A0AAU2A890"/>
<protein>
    <submittedName>
        <fullName evidence="2">Beta-lactamase family protein</fullName>
    </submittedName>
</protein>
<dbReference type="SUPFAM" id="SSF56601">
    <property type="entry name" value="beta-lactamase/transpeptidase-like"/>
    <property type="match status" value="1"/>
</dbReference>
<organism evidence="2">
    <name type="scientific">Streptomyces sp. NBC_00093</name>
    <dbReference type="NCBI Taxonomy" id="2975649"/>
    <lineage>
        <taxon>Bacteria</taxon>
        <taxon>Bacillati</taxon>
        <taxon>Actinomycetota</taxon>
        <taxon>Actinomycetes</taxon>
        <taxon>Kitasatosporales</taxon>
        <taxon>Streptomycetaceae</taxon>
        <taxon>Streptomyces</taxon>
    </lineage>
</organism>